<evidence type="ECO:0000256" key="8">
    <source>
        <dbReference type="ARBA" id="ARBA00022837"/>
    </source>
</evidence>
<evidence type="ECO:0000313" key="19">
    <source>
        <dbReference type="EMBL" id="KAF7688200.1"/>
    </source>
</evidence>
<evidence type="ECO:0000256" key="11">
    <source>
        <dbReference type="ARBA" id="ARBA00023065"/>
    </source>
</evidence>
<organism evidence="19 20">
    <name type="scientific">Silurus meridionalis</name>
    <name type="common">Southern catfish</name>
    <name type="synonym">Silurus soldatovi meridionalis</name>
    <dbReference type="NCBI Taxonomy" id="175797"/>
    <lineage>
        <taxon>Eukaryota</taxon>
        <taxon>Metazoa</taxon>
        <taxon>Chordata</taxon>
        <taxon>Craniata</taxon>
        <taxon>Vertebrata</taxon>
        <taxon>Euteleostomi</taxon>
        <taxon>Actinopterygii</taxon>
        <taxon>Neopterygii</taxon>
        <taxon>Teleostei</taxon>
        <taxon>Ostariophysi</taxon>
        <taxon>Siluriformes</taxon>
        <taxon>Siluridae</taxon>
        <taxon>Silurus</taxon>
    </lineage>
</organism>
<dbReference type="FunFam" id="1.10.238.10:FF:000063">
    <property type="entry name" value="Voltage-dependent N-type calcium channel subunit alpha"/>
    <property type="match status" value="1"/>
</dbReference>
<keyword evidence="6 17" id="KW-0812">Transmembrane</keyword>
<evidence type="ECO:0000259" key="18">
    <source>
        <dbReference type="SMART" id="SM01062"/>
    </source>
</evidence>
<evidence type="ECO:0000256" key="12">
    <source>
        <dbReference type="ARBA" id="ARBA00023136"/>
    </source>
</evidence>
<feature type="compositionally biased region" description="Polar residues" evidence="16">
    <location>
        <begin position="336"/>
        <end position="345"/>
    </location>
</feature>
<keyword evidence="2" id="KW-0813">Transport</keyword>
<keyword evidence="12 17" id="KW-0472">Membrane</keyword>
<keyword evidence="7" id="KW-0677">Repeat</keyword>
<keyword evidence="8" id="KW-0106">Calcium</keyword>
<keyword evidence="20" id="KW-1185">Reference proteome</keyword>
<dbReference type="GO" id="GO:0008331">
    <property type="term" value="F:high voltage-gated calcium channel activity"/>
    <property type="evidence" value="ECO:0007669"/>
    <property type="project" value="TreeGrafter"/>
</dbReference>
<dbReference type="Gene3D" id="1.10.287.70">
    <property type="match status" value="1"/>
</dbReference>
<dbReference type="InterPro" id="IPR005821">
    <property type="entry name" value="Ion_trans_dom"/>
</dbReference>
<protein>
    <recommendedName>
        <fullName evidence="18">Voltage-dependent calcium channel alpha-1 subunit IQ domain-containing protein</fullName>
    </recommendedName>
</protein>
<evidence type="ECO:0000256" key="9">
    <source>
        <dbReference type="ARBA" id="ARBA00022882"/>
    </source>
</evidence>
<keyword evidence="9" id="KW-0851">Voltage-gated channel</keyword>
<dbReference type="PANTHER" id="PTHR45628">
    <property type="entry name" value="VOLTAGE-DEPENDENT CALCIUM CHANNEL TYPE A SUBUNIT ALPHA-1"/>
    <property type="match status" value="1"/>
</dbReference>
<dbReference type="InterPro" id="IPR014873">
    <property type="entry name" value="VDCC_a1su_IQ"/>
</dbReference>
<evidence type="ECO:0000256" key="15">
    <source>
        <dbReference type="ARBA" id="ARBA00036634"/>
    </source>
</evidence>
<feature type="region of interest" description="Disordered" evidence="16">
    <location>
        <begin position="251"/>
        <end position="417"/>
    </location>
</feature>
<dbReference type="SMART" id="SM01062">
    <property type="entry name" value="Ca_chan_IQ"/>
    <property type="match status" value="1"/>
</dbReference>
<evidence type="ECO:0000256" key="2">
    <source>
        <dbReference type="ARBA" id="ARBA00022448"/>
    </source>
</evidence>
<keyword evidence="13" id="KW-1015">Disulfide bond</keyword>
<proteinExistence type="predicted"/>
<evidence type="ECO:0000256" key="3">
    <source>
        <dbReference type="ARBA" id="ARBA00022475"/>
    </source>
</evidence>
<dbReference type="Gene3D" id="6.10.250.2180">
    <property type="match status" value="1"/>
</dbReference>
<accession>A0A8T0A8D4</accession>
<evidence type="ECO:0000256" key="4">
    <source>
        <dbReference type="ARBA" id="ARBA00022568"/>
    </source>
</evidence>
<evidence type="ECO:0000256" key="17">
    <source>
        <dbReference type="SAM" id="Phobius"/>
    </source>
</evidence>
<sequence>MALMLLFRSATGEAWHEIMLSCLGGMPCDPASGNQGDECGSNVAYAYFVSFIFLCSFLMLNLFVAVIMDNFEYLTRDSSILGPHHLDEYVRIWAEYDPAACGRIHYKDMYSLLRVIDPPLGLGKKCPHRVACKRLLRMDLPVADDNTVHFNSTLMALIRTALDIKIAKGGADKHQMDAELRKEMIAIWPNLSQKHLDLLVTPHKSTDLTVGKIYAAMMIMEYYRQSKAKKMQALREEQNRTPLMFQRMESNTNQDEGHEVNEVNGGTSTPRRTRRQLPLTPPTPRPHVTYSPAPRKPLPPPTPCREPPPIGPPARRPSPRRAPFYDRRFEYEPPNYEQSVTQGHSHSPRHGSAHHSPTHRSPASHHRRVPNGYRSSSSPSPHRRGPAHHAMQRAPQPRPPRKSLHEPYSETDEDDWC</sequence>
<evidence type="ECO:0000256" key="10">
    <source>
        <dbReference type="ARBA" id="ARBA00022989"/>
    </source>
</evidence>
<dbReference type="PANTHER" id="PTHR45628:SF3">
    <property type="entry name" value="VOLTAGE-DEPENDENT P_Q-TYPE CALCIUM CHANNEL SUBUNIT ALPHA-1A"/>
    <property type="match status" value="1"/>
</dbReference>
<dbReference type="Pfam" id="PF00520">
    <property type="entry name" value="Ion_trans"/>
    <property type="match status" value="1"/>
</dbReference>
<evidence type="ECO:0000256" key="13">
    <source>
        <dbReference type="ARBA" id="ARBA00023157"/>
    </source>
</evidence>
<dbReference type="AlphaFoldDB" id="A0A8T0A8D4"/>
<keyword evidence="3" id="KW-1003">Cell membrane</keyword>
<dbReference type="GO" id="GO:0007268">
    <property type="term" value="P:chemical synaptic transmission"/>
    <property type="evidence" value="ECO:0007669"/>
    <property type="project" value="TreeGrafter"/>
</dbReference>
<gene>
    <name evidence="19" type="ORF">HF521_014206</name>
</gene>
<dbReference type="InterPro" id="IPR050599">
    <property type="entry name" value="VDCC_alpha-1_subunit"/>
</dbReference>
<comment type="caution">
    <text evidence="19">The sequence shown here is derived from an EMBL/GenBank/DDBJ whole genome shotgun (WGS) entry which is preliminary data.</text>
</comment>
<keyword evidence="4" id="KW-0109">Calcium transport</keyword>
<keyword evidence="14" id="KW-0407">Ion channel</keyword>
<keyword evidence="10 17" id="KW-1133">Transmembrane helix</keyword>
<evidence type="ECO:0000256" key="6">
    <source>
        <dbReference type="ARBA" id="ARBA00022692"/>
    </source>
</evidence>
<keyword evidence="11" id="KW-0406">Ion transport</keyword>
<evidence type="ECO:0000256" key="1">
    <source>
        <dbReference type="ARBA" id="ARBA00004651"/>
    </source>
</evidence>
<dbReference type="GO" id="GO:0043025">
    <property type="term" value="C:neuronal cell body"/>
    <property type="evidence" value="ECO:0007669"/>
    <property type="project" value="TreeGrafter"/>
</dbReference>
<evidence type="ECO:0000256" key="7">
    <source>
        <dbReference type="ARBA" id="ARBA00022737"/>
    </source>
</evidence>
<evidence type="ECO:0000256" key="16">
    <source>
        <dbReference type="SAM" id="MobiDB-lite"/>
    </source>
</evidence>
<dbReference type="GO" id="GO:0098703">
    <property type="term" value="P:calcium ion import across plasma membrane"/>
    <property type="evidence" value="ECO:0007669"/>
    <property type="project" value="TreeGrafter"/>
</dbReference>
<evidence type="ECO:0000256" key="14">
    <source>
        <dbReference type="ARBA" id="ARBA00023303"/>
    </source>
</evidence>
<keyword evidence="5" id="KW-0107">Calcium channel</keyword>
<feature type="transmembrane region" description="Helical" evidence="17">
    <location>
        <begin position="44"/>
        <end position="68"/>
    </location>
</feature>
<feature type="compositionally biased region" description="Pro residues" evidence="16">
    <location>
        <begin position="294"/>
        <end position="316"/>
    </location>
</feature>
<evidence type="ECO:0000313" key="20">
    <source>
        <dbReference type="Proteomes" id="UP000606274"/>
    </source>
</evidence>
<dbReference type="EMBL" id="JABFDY010000026">
    <property type="protein sequence ID" value="KAF7688200.1"/>
    <property type="molecule type" value="Genomic_DNA"/>
</dbReference>
<feature type="compositionally biased region" description="Basic residues" evidence="16">
    <location>
        <begin position="346"/>
        <end position="369"/>
    </location>
</feature>
<comment type="subcellular location">
    <subcellularLocation>
        <location evidence="1">Cell membrane</location>
        <topology evidence="1">Multi-pass membrane protein</topology>
    </subcellularLocation>
</comment>
<comment type="catalytic activity">
    <reaction evidence="15">
        <text>Ca(2+)(in) = Ca(2+)(out)</text>
        <dbReference type="Rhea" id="RHEA:29671"/>
        <dbReference type="ChEBI" id="CHEBI:29108"/>
    </reaction>
</comment>
<feature type="domain" description="Voltage-dependent calcium channel alpha-1 subunit IQ" evidence="18">
    <location>
        <begin position="205"/>
        <end position="239"/>
    </location>
</feature>
<dbReference type="Pfam" id="PF08763">
    <property type="entry name" value="Ca_chan_IQ"/>
    <property type="match status" value="1"/>
</dbReference>
<evidence type="ECO:0000256" key="5">
    <source>
        <dbReference type="ARBA" id="ARBA00022673"/>
    </source>
</evidence>
<reference evidence="19" key="1">
    <citation type="submission" date="2020-08" db="EMBL/GenBank/DDBJ databases">
        <title>Chromosome-level assembly of Southern catfish (Silurus meridionalis) provides insights into visual adaptation to the nocturnal and benthic lifestyles.</title>
        <authorList>
            <person name="Zhang Y."/>
            <person name="Wang D."/>
            <person name="Peng Z."/>
        </authorList>
    </citation>
    <scope>NUCLEOTIDE SEQUENCE</scope>
    <source>
        <strain evidence="19">SWU-2019-XX</strain>
        <tissue evidence="19">Muscle</tissue>
    </source>
</reference>
<dbReference type="Proteomes" id="UP000606274">
    <property type="component" value="Unassembled WGS sequence"/>
</dbReference>
<dbReference type="GO" id="GO:0045202">
    <property type="term" value="C:synapse"/>
    <property type="evidence" value="ECO:0007669"/>
    <property type="project" value="GOC"/>
</dbReference>
<dbReference type="GO" id="GO:0005891">
    <property type="term" value="C:voltage-gated calcium channel complex"/>
    <property type="evidence" value="ECO:0007669"/>
    <property type="project" value="TreeGrafter"/>
</dbReference>
<dbReference type="Pfam" id="PF16905">
    <property type="entry name" value="GPHH"/>
    <property type="match status" value="1"/>
</dbReference>
<name>A0A8T0A8D4_SILME</name>
<dbReference type="InterPro" id="IPR031649">
    <property type="entry name" value="GPHH_dom"/>
</dbReference>
<feature type="compositionally biased region" description="Basic residues" evidence="16">
    <location>
        <begin position="381"/>
        <end position="391"/>
    </location>
</feature>